<evidence type="ECO:0000313" key="3">
    <source>
        <dbReference type="EMBL" id="EDV29487.1"/>
    </source>
</evidence>
<dbReference type="GO" id="GO:1903108">
    <property type="term" value="P:regulation of mitochondrial transcription"/>
    <property type="evidence" value="ECO:0000318"/>
    <property type="project" value="GO_Central"/>
</dbReference>
<dbReference type="STRING" id="10228.B3RL53"/>
<dbReference type="EMBL" id="DS985241">
    <property type="protein sequence ID" value="EDV29487.1"/>
    <property type="molecule type" value="Genomic_DNA"/>
</dbReference>
<organism evidence="3 4">
    <name type="scientific">Trichoplax adhaerens</name>
    <name type="common">Trichoplax reptans</name>
    <dbReference type="NCBI Taxonomy" id="10228"/>
    <lineage>
        <taxon>Eukaryota</taxon>
        <taxon>Metazoa</taxon>
        <taxon>Placozoa</taxon>
        <taxon>Uniplacotomia</taxon>
        <taxon>Trichoplacea</taxon>
        <taxon>Trichoplacidae</taxon>
        <taxon>Trichoplax</taxon>
    </lineage>
</organism>
<dbReference type="CTD" id="6749121"/>
<dbReference type="eggNOG" id="KOG1267">
    <property type="taxonomic scope" value="Eukaryota"/>
</dbReference>
<protein>
    <submittedName>
        <fullName evidence="3">Uncharacterized protein</fullName>
    </submittedName>
</protein>
<proteinExistence type="inferred from homology"/>
<dbReference type="Gene3D" id="1.25.70.10">
    <property type="entry name" value="Transcription termination factor 3, mitochondrial"/>
    <property type="match status" value="1"/>
</dbReference>
<dbReference type="InParanoid" id="B3RL53"/>
<reference evidence="3 4" key="1">
    <citation type="journal article" date="2008" name="Nature">
        <title>The Trichoplax genome and the nature of placozoans.</title>
        <authorList>
            <person name="Srivastava M."/>
            <person name="Begovic E."/>
            <person name="Chapman J."/>
            <person name="Putnam N.H."/>
            <person name="Hellsten U."/>
            <person name="Kawashima T."/>
            <person name="Kuo A."/>
            <person name="Mitros T."/>
            <person name="Salamov A."/>
            <person name="Carpenter M.L."/>
            <person name="Signorovitch A.Y."/>
            <person name="Moreno M.A."/>
            <person name="Kamm K."/>
            <person name="Grimwood J."/>
            <person name="Schmutz J."/>
            <person name="Shapiro H."/>
            <person name="Grigoriev I.V."/>
            <person name="Buss L.W."/>
            <person name="Schierwater B."/>
            <person name="Dellaporta S.L."/>
            <person name="Rokhsar D.S."/>
        </authorList>
    </citation>
    <scope>NUCLEOTIDE SEQUENCE [LARGE SCALE GENOMIC DNA]</scope>
    <source>
        <strain evidence="3 4">Grell-BS-1999</strain>
    </source>
</reference>
<dbReference type="GO" id="GO:0005739">
    <property type="term" value="C:mitochondrion"/>
    <property type="evidence" value="ECO:0000318"/>
    <property type="project" value="GO_Central"/>
</dbReference>
<dbReference type="Proteomes" id="UP000009022">
    <property type="component" value="Unassembled WGS sequence"/>
</dbReference>
<sequence>MATVVILRKNYLLIRLASLISYRNQSTKLKNSSWIYHHNWFTVATSKLIHRNALSTQPDKDIKPNYSFKTVNYLISTGINIAILEKSCSSLLSYDVNQVRNNFTCLKNLGISTADLISTIESTPWLLTLGENRLKRSIQFWQDFGLYEENLNNMIIKAPQILLQGIETEIKPKLNILLSLIKQRRVIIHLIQLQPSLFSFTLSDVEMRIDWLASLGFKEHDIGSIIRRLPSFLIKNFDTIQSSVEWLRSDDYSYKEIRAIINEYPGILRRDVQVMKDTKTFILKTGYTDEEFKSLILTFPTLLSFSLSSLQDRFQFAHDTLKCSLDEIKETPAIFTCNFNKIKLRYQFLQSVGRSDEVILKQLILASDRRFVRQEAESNMSIFLTFLRNH</sequence>
<dbReference type="GeneID" id="6749121"/>
<comment type="similarity">
    <text evidence="1">Belongs to the mTERF family.</text>
</comment>
<dbReference type="RefSeq" id="XP_002108689.1">
    <property type="nucleotide sequence ID" value="XM_002108653.1"/>
</dbReference>
<evidence type="ECO:0000313" key="4">
    <source>
        <dbReference type="Proteomes" id="UP000009022"/>
    </source>
</evidence>
<dbReference type="PANTHER" id="PTHR13068">
    <property type="entry name" value="CGI-12 PROTEIN-RELATED"/>
    <property type="match status" value="1"/>
</dbReference>
<dbReference type="InterPro" id="IPR038538">
    <property type="entry name" value="MTERF_sf"/>
</dbReference>
<dbReference type="KEGG" id="tad:TRIADDRAFT_51882"/>
<dbReference type="SMART" id="SM00733">
    <property type="entry name" value="Mterf"/>
    <property type="match status" value="9"/>
</dbReference>
<keyword evidence="4" id="KW-1185">Reference proteome</keyword>
<dbReference type="InterPro" id="IPR003690">
    <property type="entry name" value="MTERF"/>
</dbReference>
<gene>
    <name evidence="3" type="ORF">TRIADDRAFT_51882</name>
</gene>
<dbReference type="OMA" id="PEAVLCN"/>
<name>B3RL53_TRIAD</name>
<dbReference type="GO" id="GO:0061668">
    <property type="term" value="P:mitochondrial ribosome assembly"/>
    <property type="evidence" value="ECO:0000318"/>
    <property type="project" value="GO_Central"/>
</dbReference>
<dbReference type="GO" id="GO:0003676">
    <property type="term" value="F:nucleic acid binding"/>
    <property type="evidence" value="ECO:0007669"/>
    <property type="project" value="InterPro"/>
</dbReference>
<accession>B3RL53</accession>
<evidence type="ECO:0000256" key="2">
    <source>
        <dbReference type="ARBA" id="ARBA00022946"/>
    </source>
</evidence>
<dbReference type="PhylomeDB" id="B3RL53"/>
<dbReference type="HOGENOM" id="CLU_708501_0_0_1"/>
<evidence type="ECO:0000256" key="1">
    <source>
        <dbReference type="ARBA" id="ARBA00007692"/>
    </source>
</evidence>
<keyword evidence="2" id="KW-0809">Transit peptide</keyword>
<dbReference type="Pfam" id="PF02536">
    <property type="entry name" value="mTERF"/>
    <property type="match status" value="1"/>
</dbReference>
<dbReference type="PANTHER" id="PTHR13068:SF112">
    <property type="entry name" value="TRANSCRIPTION TERMINATION FACTOR 3, MITOCHONDRIAL"/>
    <property type="match status" value="1"/>
</dbReference>
<dbReference type="AlphaFoldDB" id="B3RL53"/>
<dbReference type="OrthoDB" id="637682at2759"/>